<evidence type="ECO:0000313" key="2">
    <source>
        <dbReference type="Proteomes" id="UP000319576"/>
    </source>
</evidence>
<dbReference type="RefSeq" id="WP_145243690.1">
    <property type="nucleotide sequence ID" value="NZ_CP036273.1"/>
</dbReference>
<evidence type="ECO:0000313" key="1">
    <source>
        <dbReference type="EMBL" id="QDU23444.1"/>
    </source>
</evidence>
<evidence type="ECO:0008006" key="3">
    <source>
        <dbReference type="Google" id="ProtNLM"/>
    </source>
</evidence>
<reference evidence="1 2" key="1">
    <citation type="submission" date="2019-02" db="EMBL/GenBank/DDBJ databases">
        <title>Deep-cultivation of Planctomycetes and their phenomic and genomic characterization uncovers novel biology.</title>
        <authorList>
            <person name="Wiegand S."/>
            <person name="Jogler M."/>
            <person name="Boedeker C."/>
            <person name="Pinto D."/>
            <person name="Vollmers J."/>
            <person name="Rivas-Marin E."/>
            <person name="Kohn T."/>
            <person name="Peeters S.H."/>
            <person name="Heuer A."/>
            <person name="Rast P."/>
            <person name="Oberbeckmann S."/>
            <person name="Bunk B."/>
            <person name="Jeske O."/>
            <person name="Meyerdierks A."/>
            <person name="Storesund J.E."/>
            <person name="Kallscheuer N."/>
            <person name="Luecker S."/>
            <person name="Lage O.M."/>
            <person name="Pohl T."/>
            <person name="Merkel B.J."/>
            <person name="Hornburger P."/>
            <person name="Mueller R.-W."/>
            <person name="Bruemmer F."/>
            <person name="Labrenz M."/>
            <person name="Spormann A.M."/>
            <person name="Op den Camp H."/>
            <person name="Overmann J."/>
            <person name="Amann R."/>
            <person name="Jetten M.S.M."/>
            <person name="Mascher T."/>
            <person name="Medema M.H."/>
            <person name="Devos D.P."/>
            <person name="Kaster A.-K."/>
            <person name="Ovreas L."/>
            <person name="Rohde M."/>
            <person name="Galperin M.Y."/>
            <person name="Jogler C."/>
        </authorList>
    </citation>
    <scope>NUCLEOTIDE SEQUENCE [LARGE SCALE GENOMIC DNA]</scope>
    <source>
        <strain evidence="1 2">ETA_A1</strain>
    </source>
</reference>
<dbReference type="AlphaFoldDB" id="A0A517Y124"/>
<gene>
    <name evidence="1" type="ORF">ETAA1_54440</name>
</gene>
<organism evidence="1 2">
    <name type="scientific">Urbifossiella limnaea</name>
    <dbReference type="NCBI Taxonomy" id="2528023"/>
    <lineage>
        <taxon>Bacteria</taxon>
        <taxon>Pseudomonadati</taxon>
        <taxon>Planctomycetota</taxon>
        <taxon>Planctomycetia</taxon>
        <taxon>Gemmatales</taxon>
        <taxon>Gemmataceae</taxon>
        <taxon>Urbifossiella</taxon>
    </lineage>
</organism>
<keyword evidence="2" id="KW-1185">Reference proteome</keyword>
<dbReference type="OrthoDB" id="222074at2"/>
<dbReference type="KEGG" id="uli:ETAA1_54440"/>
<dbReference type="EMBL" id="CP036273">
    <property type="protein sequence ID" value="QDU23444.1"/>
    <property type="molecule type" value="Genomic_DNA"/>
</dbReference>
<sequence>MTTRPLHLLSPYRLPTSYPLQMGADEVAAWLNGYAALWHPAALAGSAAAPATSNTYDHDTPLPGAVYCVPQGPHLYQPDDWRDRVRAAGAVAFAGTAARRESFANLKDALAERGEAGPLFDVPDDVVRLFTGLGYGYLLVDSLYEAQDHDRLLDAEGFWSDVSDAVKAATEGGDVRPPLSAAAEKLRVARESLYPGAMFLLDWVMPDPKELDAPWPASLAAGIPLTLLASAETLEQLQVQAPERFAELKAKIIPGLPPAVDVCCGAYREREDALLPFESQWWNLRRAREVTKALFGVDPAGYARRKSAYHPQLPSWLQHFGYRHAVLISFDQALIPTLRSTAVNWPGPDGKGVDAFTREPLPAHDPQTFFNLAYHLHQATSSDAAPTVALIHKGQPAAAGYADLLALAELAPVLGNWTGLARYFTDAVSGDYIGTQPADEFFADYLDDRVTHDKNPTPVTGFPRQLRLRRRLDSAFTLAALHHSLTPGAADLAELTAVENDIEARGVNPGPDSDDALSSSLARVEAAWATKLAERIQARSTDGQPGVLVFNPCGFTRRAALELDGFPNPVPVADPIKFAEFAGGRARLVVELPPLGFAWLPRTGNAAPPKPKLKTADGLTVRNEFFEADVDAATGGLRSFRDLRTRTTRFGQQLVFNPGSSMKARSVTVTNAGAALGEIVSEGDILDPQNEVIATFRQRFRAWMGRPVLEVRVELDVKHRPSGYPWHSYYGARFGWRDDRAVLFRGVNGQNTLTGYTRPVSPDYLEVRLGSERSFLFTGGLPFLQRHGSRMIDVVLSPEGETGSAFELLLALDREQPMQTAVGWVSPAPVVVTEKGPPAVGASGWLAHVDMPSLVLTSLRPADPGEGMNRAVVGQFVECAGFGGAAEIRFARDPSAAARVDGNGAHEHTLGLVGDAIPVDFSAGEKFRVKAEWA</sequence>
<dbReference type="InterPro" id="IPR011330">
    <property type="entry name" value="Glyco_hydro/deAcase_b/a-brl"/>
</dbReference>
<dbReference type="GO" id="GO:0005975">
    <property type="term" value="P:carbohydrate metabolic process"/>
    <property type="evidence" value="ECO:0007669"/>
    <property type="project" value="InterPro"/>
</dbReference>
<dbReference type="Proteomes" id="UP000319576">
    <property type="component" value="Chromosome"/>
</dbReference>
<dbReference type="SUPFAM" id="SSF88713">
    <property type="entry name" value="Glycoside hydrolase/deacetylase"/>
    <property type="match status" value="1"/>
</dbReference>
<accession>A0A517Y124</accession>
<protein>
    <recommendedName>
        <fullName evidence="3">Glycoside hydrolase family 38 N-terminal domain-containing protein</fullName>
    </recommendedName>
</protein>
<proteinExistence type="predicted"/>
<name>A0A517Y124_9BACT</name>